<keyword evidence="2" id="KW-1185">Reference proteome</keyword>
<sequence length="105" mass="11421">MQVGDASDGAWRQPELTRSVLSTYIDTMSDATKLAAAAGSADPGVGLRAVLALRRLLETLETLQVGNARKAGWSWQEIADALEVSRQAVHKKHAGRWPGPDRREK</sequence>
<evidence type="ECO:0008006" key="3">
    <source>
        <dbReference type="Google" id="ProtNLM"/>
    </source>
</evidence>
<dbReference type="Proteomes" id="UP000659904">
    <property type="component" value="Unassembled WGS sequence"/>
</dbReference>
<dbReference type="AlphaFoldDB" id="A0A8J3KTA5"/>
<proteinExistence type="predicted"/>
<protein>
    <recommendedName>
        <fullName evidence="3">Homeodomain-like domain-containing protein</fullName>
    </recommendedName>
</protein>
<reference evidence="1 2" key="1">
    <citation type="submission" date="2021-01" db="EMBL/GenBank/DDBJ databases">
        <title>Whole genome shotgun sequence of Catellatospora citrea NBRC 14495.</title>
        <authorList>
            <person name="Komaki H."/>
            <person name="Tamura T."/>
        </authorList>
    </citation>
    <scope>NUCLEOTIDE SEQUENCE [LARGE SCALE GENOMIC DNA]</scope>
    <source>
        <strain evidence="1 2">NBRC 14495</strain>
    </source>
</reference>
<name>A0A8J3KTA5_9ACTN</name>
<evidence type="ECO:0000313" key="1">
    <source>
        <dbReference type="EMBL" id="GIG01570.1"/>
    </source>
</evidence>
<comment type="caution">
    <text evidence="1">The sequence shown here is derived from an EMBL/GenBank/DDBJ whole genome shotgun (WGS) entry which is preliminary data.</text>
</comment>
<accession>A0A8J3KTA5</accession>
<gene>
    <name evidence="1" type="ORF">Cci01nite_66630</name>
</gene>
<organism evidence="1 2">
    <name type="scientific">Catellatospora citrea</name>
    <dbReference type="NCBI Taxonomy" id="53366"/>
    <lineage>
        <taxon>Bacteria</taxon>
        <taxon>Bacillati</taxon>
        <taxon>Actinomycetota</taxon>
        <taxon>Actinomycetes</taxon>
        <taxon>Micromonosporales</taxon>
        <taxon>Micromonosporaceae</taxon>
        <taxon>Catellatospora</taxon>
    </lineage>
</organism>
<dbReference type="EMBL" id="BONH01000041">
    <property type="protein sequence ID" value="GIG01570.1"/>
    <property type="molecule type" value="Genomic_DNA"/>
</dbReference>
<evidence type="ECO:0000313" key="2">
    <source>
        <dbReference type="Proteomes" id="UP000659904"/>
    </source>
</evidence>